<dbReference type="SUPFAM" id="SSF56519">
    <property type="entry name" value="Penicillin binding protein dimerisation domain"/>
    <property type="match status" value="1"/>
</dbReference>
<evidence type="ECO:0000259" key="7">
    <source>
        <dbReference type="Pfam" id="PF05223"/>
    </source>
</evidence>
<organism evidence="8 9">
    <name type="scientific">Candidatus Brevifilum fermentans</name>
    <dbReference type="NCBI Taxonomy" id="1986204"/>
    <lineage>
        <taxon>Bacteria</taxon>
        <taxon>Bacillati</taxon>
        <taxon>Chloroflexota</taxon>
        <taxon>Anaerolineae</taxon>
        <taxon>Anaerolineales</taxon>
        <taxon>Anaerolineaceae</taxon>
        <taxon>Candidatus Brevifilum</taxon>
    </lineage>
</organism>
<comment type="subcellular location">
    <subcellularLocation>
        <location evidence="1">Membrane</location>
    </subcellularLocation>
</comment>
<dbReference type="PANTHER" id="PTHR30627">
    <property type="entry name" value="PEPTIDOGLYCAN D,D-TRANSPEPTIDASE"/>
    <property type="match status" value="1"/>
</dbReference>
<dbReference type="Pfam" id="PF03717">
    <property type="entry name" value="PBP_dimer"/>
    <property type="match status" value="1"/>
</dbReference>
<dbReference type="Proteomes" id="UP000195514">
    <property type="component" value="Chromosome I"/>
</dbReference>
<dbReference type="EMBL" id="LT859958">
    <property type="protein sequence ID" value="SMX53359.1"/>
    <property type="molecule type" value="Genomic_DNA"/>
</dbReference>
<reference evidence="9" key="1">
    <citation type="submission" date="2017-05" db="EMBL/GenBank/DDBJ databases">
        <authorList>
            <person name="Kirkegaard R."/>
            <person name="Mcilroy J S."/>
        </authorList>
    </citation>
    <scope>NUCLEOTIDE SEQUENCE [LARGE SCALE GENOMIC DNA]</scope>
</reference>
<keyword evidence="3" id="KW-0472">Membrane</keyword>
<dbReference type="SUPFAM" id="SSF54427">
    <property type="entry name" value="NTF2-like"/>
    <property type="match status" value="1"/>
</dbReference>
<dbReference type="PROSITE" id="PS51257">
    <property type="entry name" value="PROKAR_LIPOPROTEIN"/>
    <property type="match status" value="1"/>
</dbReference>
<dbReference type="Pfam" id="PF05223">
    <property type="entry name" value="MecA_N"/>
    <property type="match status" value="1"/>
</dbReference>
<dbReference type="Gene3D" id="3.30.1390.30">
    <property type="entry name" value="Penicillin-binding protein 2a, domain 3"/>
    <property type="match status" value="1"/>
</dbReference>
<dbReference type="InterPro" id="IPR007887">
    <property type="entry name" value="MecA_N"/>
</dbReference>
<dbReference type="RefSeq" id="WP_087861298.1">
    <property type="nucleotide sequence ID" value="NZ_LT859958.1"/>
</dbReference>
<proteinExistence type="inferred from homology"/>
<feature type="domain" description="Penicillin-binding protein dimerisation" evidence="6">
    <location>
        <begin position="176"/>
        <end position="343"/>
    </location>
</feature>
<feature type="domain" description="Penicillin-binding protein transpeptidase" evidence="5">
    <location>
        <begin position="376"/>
        <end position="700"/>
    </location>
</feature>
<keyword evidence="9" id="KW-1185">Reference proteome</keyword>
<dbReference type="GO" id="GO:0071555">
    <property type="term" value="P:cell wall organization"/>
    <property type="evidence" value="ECO:0007669"/>
    <property type="project" value="TreeGrafter"/>
</dbReference>
<dbReference type="InterPro" id="IPR050515">
    <property type="entry name" value="Beta-lactam/transpept"/>
</dbReference>
<dbReference type="GO" id="GO:0005886">
    <property type="term" value="C:plasma membrane"/>
    <property type="evidence" value="ECO:0007669"/>
    <property type="project" value="TreeGrafter"/>
</dbReference>
<dbReference type="InterPro" id="IPR012338">
    <property type="entry name" value="Beta-lactam/transpept-like"/>
</dbReference>
<evidence type="ECO:0000259" key="6">
    <source>
        <dbReference type="Pfam" id="PF03717"/>
    </source>
</evidence>
<evidence type="ECO:0000313" key="9">
    <source>
        <dbReference type="Proteomes" id="UP000195514"/>
    </source>
</evidence>
<comment type="similarity">
    <text evidence="2">Belongs to the transpeptidase family.</text>
</comment>
<dbReference type="Gene3D" id="3.10.450.100">
    <property type="entry name" value="NTF2-like, domain 1"/>
    <property type="match status" value="1"/>
</dbReference>
<dbReference type="GO" id="GO:0046677">
    <property type="term" value="P:response to antibiotic"/>
    <property type="evidence" value="ECO:0007669"/>
    <property type="project" value="InterPro"/>
</dbReference>
<evidence type="ECO:0000256" key="2">
    <source>
        <dbReference type="ARBA" id="ARBA00007171"/>
    </source>
</evidence>
<evidence type="ECO:0000256" key="3">
    <source>
        <dbReference type="ARBA" id="ARBA00023136"/>
    </source>
</evidence>
<dbReference type="AlphaFoldDB" id="A0A1Y6K443"/>
<sequence>MRSLKIAIILLLLAAIIGCTPGGEVLEVEETPEPTLTLPAPQVFITPAPDVNAAVDAFMEAWRVDDYSGMYRQLSEGSRAALTEEDFIARYNQTAIALTLLFDNGITYQVLSRTTEPNSAVASLQVNYNTNLFGTLTRQLEIPLVREGDGWRVEWHDGLIMPELAGGNQLEIVRQSTPRGAIYASNGAPLAAQADAVAIGFTPGNLNDSLMSLFYNTMASLTIYQVDEIREMLEAAHPLDYVSLGEATQAEINAHLSALSSLTGVYLTSYSSRFYFDGGLAPQTVGHLSYISSEDLDRYLRMGYSPNERFGATGLELAFEDVLAGERGATLYLKDANGQILSKLGERPASPGQSITTTIEPGLQYRLQQSLGDFRGAIVVIEVDTGRVRAIVSNPQFDPNLFDINNQNFVYAQNPYNVPNDPVFNRATNGQYPLGSVFKIVSMAAALETGTFGEYDQIYCDHSIVACGNVLTDWTLEKDVPPSGTLTLPEGLMRSCNPWFYVIGEELMAAGRPDALIDMALGFGLGVPTGVEVAEQPGNIPAQVTTCEQNVQLAIGQGEMTVTPLQVAAFIAAVANGGTLYRPSLIDAIGPEEGTPTLTFTPEETGSLPVSDVNLTIIQTAMREVITNARGTAHRQLATMRYRPYGKTGTAQNPFGISHAWFAGYSQVNNPDRPDIAVVVLLENAGEGSEMAAPVFRRAISLYFSGNTDIGWVLPWEAYPYVVASPTPYPTNTPVPTNTPFPTETPVPTETPIGGDVDEPEE</sequence>
<dbReference type="GO" id="GO:0071972">
    <property type="term" value="F:peptidoglycan L,D-transpeptidase activity"/>
    <property type="evidence" value="ECO:0007669"/>
    <property type="project" value="TreeGrafter"/>
</dbReference>
<protein>
    <submittedName>
        <fullName evidence="8">Putative penicillin-binding protein</fullName>
    </submittedName>
</protein>
<feature type="domain" description="NTF2-like N-terminal transpeptidase" evidence="7">
    <location>
        <begin position="53"/>
        <end position="167"/>
    </location>
</feature>
<gene>
    <name evidence="8" type="ORF">CFX1CAM_0293</name>
</gene>
<evidence type="ECO:0000256" key="1">
    <source>
        <dbReference type="ARBA" id="ARBA00004370"/>
    </source>
</evidence>
<dbReference type="InterPro" id="IPR005311">
    <property type="entry name" value="PBP_dimer"/>
</dbReference>
<name>A0A1Y6K443_9CHLR</name>
<dbReference type="KEGG" id="abat:CFX1CAM_0293"/>
<dbReference type="Gene3D" id="3.90.1310.10">
    <property type="entry name" value="Penicillin-binding protein 2a (Domain 2)"/>
    <property type="match status" value="1"/>
</dbReference>
<dbReference type="PANTHER" id="PTHR30627:SF24">
    <property type="entry name" value="PENICILLIN-BINDING PROTEIN 4B"/>
    <property type="match status" value="1"/>
</dbReference>
<dbReference type="InterPro" id="IPR001460">
    <property type="entry name" value="PCN-bd_Tpept"/>
</dbReference>
<evidence type="ECO:0000313" key="8">
    <source>
        <dbReference type="EMBL" id="SMX53359.1"/>
    </source>
</evidence>
<dbReference type="InterPro" id="IPR036138">
    <property type="entry name" value="PBP_dimer_sf"/>
</dbReference>
<feature type="region of interest" description="Disordered" evidence="4">
    <location>
        <begin position="733"/>
        <end position="762"/>
    </location>
</feature>
<accession>A0A1Y6K443</accession>
<dbReference type="SUPFAM" id="SSF56601">
    <property type="entry name" value="beta-lactamase/transpeptidase-like"/>
    <property type="match status" value="1"/>
</dbReference>
<evidence type="ECO:0000259" key="5">
    <source>
        <dbReference type="Pfam" id="PF00905"/>
    </source>
</evidence>
<dbReference type="GO" id="GO:0008658">
    <property type="term" value="F:penicillin binding"/>
    <property type="evidence" value="ECO:0007669"/>
    <property type="project" value="InterPro"/>
</dbReference>
<dbReference type="Gene3D" id="3.40.710.10">
    <property type="entry name" value="DD-peptidase/beta-lactamase superfamily"/>
    <property type="match status" value="1"/>
</dbReference>
<feature type="compositionally biased region" description="Pro residues" evidence="4">
    <location>
        <begin position="733"/>
        <end position="745"/>
    </location>
</feature>
<evidence type="ECO:0000256" key="4">
    <source>
        <dbReference type="SAM" id="MobiDB-lite"/>
    </source>
</evidence>
<dbReference type="InterPro" id="IPR032710">
    <property type="entry name" value="NTF2-like_dom_sf"/>
</dbReference>
<dbReference type="OrthoDB" id="9770103at2"/>
<dbReference type="Pfam" id="PF00905">
    <property type="entry name" value="Transpeptidase"/>
    <property type="match status" value="1"/>
</dbReference>